<keyword evidence="3" id="KW-1185">Reference proteome</keyword>
<evidence type="ECO:0000313" key="2">
    <source>
        <dbReference type="EMBL" id="KAK3232738.1"/>
    </source>
</evidence>
<evidence type="ECO:0000313" key="3">
    <source>
        <dbReference type="Proteomes" id="UP001190700"/>
    </source>
</evidence>
<reference evidence="2 3" key="1">
    <citation type="journal article" date="2015" name="Genome Biol. Evol.">
        <title>Comparative Genomics of a Bacterivorous Green Alga Reveals Evolutionary Causalities and Consequences of Phago-Mixotrophic Mode of Nutrition.</title>
        <authorList>
            <person name="Burns J.A."/>
            <person name="Paasch A."/>
            <person name="Narechania A."/>
            <person name="Kim E."/>
        </authorList>
    </citation>
    <scope>NUCLEOTIDE SEQUENCE [LARGE SCALE GENOMIC DNA]</scope>
    <source>
        <strain evidence="2 3">PLY_AMNH</strain>
    </source>
</reference>
<dbReference type="EMBL" id="LGRX02035917">
    <property type="protein sequence ID" value="KAK3232738.1"/>
    <property type="molecule type" value="Genomic_DNA"/>
</dbReference>
<comment type="caution">
    <text evidence="2">The sequence shown here is derived from an EMBL/GenBank/DDBJ whole genome shotgun (WGS) entry which is preliminary data.</text>
</comment>
<feature type="region of interest" description="Disordered" evidence="1">
    <location>
        <begin position="1"/>
        <end position="50"/>
    </location>
</feature>
<gene>
    <name evidence="2" type="ORF">CYMTET_56927</name>
</gene>
<protein>
    <submittedName>
        <fullName evidence="2">Uncharacterized protein</fullName>
    </submittedName>
</protein>
<sequence length="130" mass="14308">MTAALPTADARNAAGYKAKETRRPKPRVHDMSTAKTSPTQGTQHDGDMNNTADACTVVHAEATTMKKKAGVVEVPMAEPEAERTEWRTASSARLASSIDNDIVSLLRDTREEMRLCAGSRRFSLCEERMR</sequence>
<dbReference type="AlphaFoldDB" id="A0AAE0B9Y5"/>
<proteinExistence type="predicted"/>
<feature type="compositionally biased region" description="Polar residues" evidence="1">
    <location>
        <begin position="33"/>
        <end position="50"/>
    </location>
</feature>
<accession>A0AAE0B9Y5</accession>
<dbReference type="Proteomes" id="UP001190700">
    <property type="component" value="Unassembled WGS sequence"/>
</dbReference>
<organism evidence="2 3">
    <name type="scientific">Cymbomonas tetramitiformis</name>
    <dbReference type="NCBI Taxonomy" id="36881"/>
    <lineage>
        <taxon>Eukaryota</taxon>
        <taxon>Viridiplantae</taxon>
        <taxon>Chlorophyta</taxon>
        <taxon>Pyramimonadophyceae</taxon>
        <taxon>Pyramimonadales</taxon>
        <taxon>Pyramimonadaceae</taxon>
        <taxon>Cymbomonas</taxon>
    </lineage>
</organism>
<feature type="compositionally biased region" description="Basic and acidic residues" evidence="1">
    <location>
        <begin position="17"/>
        <end position="32"/>
    </location>
</feature>
<evidence type="ECO:0000256" key="1">
    <source>
        <dbReference type="SAM" id="MobiDB-lite"/>
    </source>
</evidence>
<name>A0AAE0B9Y5_9CHLO</name>